<comment type="caution">
    <text evidence="3">The sequence shown here is derived from an EMBL/GenBank/DDBJ whole genome shotgun (WGS) entry which is preliminary data.</text>
</comment>
<dbReference type="EMBL" id="JQBL01000003">
    <property type="protein sequence ID" value="KRN51050.1"/>
    <property type="molecule type" value="Genomic_DNA"/>
</dbReference>
<dbReference type="AlphaFoldDB" id="A0A0R2HNA8"/>
<protein>
    <recommendedName>
        <fullName evidence="2">DNA mimic protein DMP19 C-terminal domain-containing protein</fullName>
    </recommendedName>
</protein>
<gene>
    <name evidence="3" type="ORF">IV49_GL001123</name>
</gene>
<evidence type="ECO:0000256" key="1">
    <source>
        <dbReference type="SAM" id="Phobius"/>
    </source>
</evidence>
<keyword evidence="1" id="KW-0472">Membrane</keyword>
<name>A0A0R2HNA8_9FIRM</name>
<accession>A0A0R2HNA8</accession>
<evidence type="ECO:0000259" key="2">
    <source>
        <dbReference type="Pfam" id="PF14300"/>
    </source>
</evidence>
<keyword evidence="1" id="KW-0812">Transmembrane</keyword>
<dbReference type="RefSeq" id="WP_031588636.1">
    <property type="nucleotide sequence ID" value="NZ_JNKN01000004.1"/>
</dbReference>
<organism evidence="3 4">
    <name type="scientific">Kandleria vitulina DSM 20405</name>
    <dbReference type="NCBI Taxonomy" id="1410657"/>
    <lineage>
        <taxon>Bacteria</taxon>
        <taxon>Bacillati</taxon>
        <taxon>Bacillota</taxon>
        <taxon>Erysipelotrichia</taxon>
        <taxon>Erysipelotrichales</taxon>
        <taxon>Coprobacillaceae</taxon>
        <taxon>Kandleria</taxon>
    </lineage>
</organism>
<dbReference type="Pfam" id="PF14300">
    <property type="entry name" value="DMP19"/>
    <property type="match status" value="1"/>
</dbReference>
<evidence type="ECO:0000313" key="4">
    <source>
        <dbReference type="Proteomes" id="UP000051841"/>
    </source>
</evidence>
<keyword evidence="4" id="KW-1185">Reference proteome</keyword>
<feature type="domain" description="DNA mimic protein DMP19 C-terminal" evidence="2">
    <location>
        <begin position="98"/>
        <end position="208"/>
    </location>
</feature>
<proteinExistence type="predicted"/>
<feature type="transmembrane region" description="Helical" evidence="1">
    <location>
        <begin position="12"/>
        <end position="34"/>
    </location>
</feature>
<sequence>MVILTGVQRNEQAITIIWIFFFVIMAFIAVFLITRISAIRKKRRIANEKAEQEYQTLKECYSHLTPEKIDDCADDQLPSAVILECQRKEEEDEDHYYESLNEVEKTIYGIYQLNQTIGGNSGIRSFFMSPALSDYVDDIENCFERVGAHDIASLLKGAKHLYDVLENDAEDNEEGDYATYNFSDFTHEYKTLIAGTNFNKKVISYIRLNKALFKGDER</sequence>
<dbReference type="PATRIC" id="fig|1410657.5.peg.1164"/>
<dbReference type="Gene3D" id="1.20.1420.60">
    <property type="match status" value="1"/>
</dbReference>
<keyword evidence="1" id="KW-1133">Transmembrane helix</keyword>
<dbReference type="InterPro" id="IPR025402">
    <property type="entry name" value="DMP19_C"/>
</dbReference>
<dbReference type="Proteomes" id="UP000051841">
    <property type="component" value="Unassembled WGS sequence"/>
</dbReference>
<evidence type="ECO:0000313" key="3">
    <source>
        <dbReference type="EMBL" id="KRN51050.1"/>
    </source>
</evidence>
<reference evidence="3 4" key="1">
    <citation type="journal article" date="2015" name="Genome Announc.">
        <title>Expanding the biotechnology potential of lactobacilli through comparative genomics of 213 strains and associated genera.</title>
        <authorList>
            <person name="Sun Z."/>
            <person name="Harris H.M."/>
            <person name="McCann A."/>
            <person name="Guo C."/>
            <person name="Argimon S."/>
            <person name="Zhang W."/>
            <person name="Yang X."/>
            <person name="Jeffery I.B."/>
            <person name="Cooney J.C."/>
            <person name="Kagawa T.F."/>
            <person name="Liu W."/>
            <person name="Song Y."/>
            <person name="Salvetti E."/>
            <person name="Wrobel A."/>
            <person name="Rasinkangas P."/>
            <person name="Parkhill J."/>
            <person name="Rea M.C."/>
            <person name="O'Sullivan O."/>
            <person name="Ritari J."/>
            <person name="Douillard F.P."/>
            <person name="Paul Ross R."/>
            <person name="Yang R."/>
            <person name="Briner A.E."/>
            <person name="Felis G.E."/>
            <person name="de Vos W.M."/>
            <person name="Barrangou R."/>
            <person name="Klaenhammer T.R."/>
            <person name="Caufield P.W."/>
            <person name="Cui Y."/>
            <person name="Zhang H."/>
            <person name="O'Toole P.W."/>
        </authorList>
    </citation>
    <scope>NUCLEOTIDE SEQUENCE [LARGE SCALE GENOMIC DNA]</scope>
    <source>
        <strain evidence="3 4">DSM 20405</strain>
    </source>
</reference>